<evidence type="ECO:0000256" key="1">
    <source>
        <dbReference type="ARBA" id="ARBA00022723"/>
    </source>
</evidence>
<keyword evidence="1" id="KW-0479">Metal-binding</keyword>
<dbReference type="SMART" id="SM00066">
    <property type="entry name" value="GAL4"/>
    <property type="match status" value="1"/>
</dbReference>
<evidence type="ECO:0000256" key="5">
    <source>
        <dbReference type="SAM" id="MobiDB-lite"/>
    </source>
</evidence>
<evidence type="ECO:0000313" key="8">
    <source>
        <dbReference type="EMBL" id="VIO62834.1"/>
    </source>
</evidence>
<dbReference type="PROSITE" id="PS50048">
    <property type="entry name" value="ZN2_CY6_FUNGAL_2"/>
    <property type="match status" value="1"/>
</dbReference>
<protein>
    <recommendedName>
        <fullName evidence="6">Zn(2)-C6 fungal-type domain-containing protein</fullName>
    </recommendedName>
</protein>
<dbReference type="SMART" id="SM00906">
    <property type="entry name" value="Fungal_trans"/>
    <property type="match status" value="1"/>
</dbReference>
<dbReference type="GO" id="GO:0000435">
    <property type="term" value="P:positive regulation of transcription from RNA polymerase II promoter by galactose"/>
    <property type="evidence" value="ECO:0007669"/>
    <property type="project" value="TreeGrafter"/>
</dbReference>
<dbReference type="PANTHER" id="PTHR47424:SF9">
    <property type="entry name" value="TAH-2"/>
    <property type="match status" value="1"/>
</dbReference>
<evidence type="ECO:0000313" key="7">
    <source>
        <dbReference type="EMBL" id="CAG1969310.1"/>
    </source>
</evidence>
<keyword evidence="2" id="KW-0805">Transcription regulation</keyword>
<evidence type="ECO:0000256" key="3">
    <source>
        <dbReference type="ARBA" id="ARBA00023163"/>
    </source>
</evidence>
<dbReference type="AlphaFoldDB" id="A0A4U9ES45"/>
<dbReference type="CDD" id="cd00067">
    <property type="entry name" value="GAL4"/>
    <property type="match status" value="1"/>
</dbReference>
<feature type="domain" description="Zn(2)-C6 fungal-type" evidence="6">
    <location>
        <begin position="17"/>
        <end position="48"/>
    </location>
</feature>
<dbReference type="CDD" id="cd12148">
    <property type="entry name" value="fungal_TF_MHR"/>
    <property type="match status" value="1"/>
</dbReference>
<dbReference type="GO" id="GO:0008270">
    <property type="term" value="F:zinc ion binding"/>
    <property type="evidence" value="ECO:0007669"/>
    <property type="project" value="InterPro"/>
</dbReference>
<dbReference type="SUPFAM" id="SSF57701">
    <property type="entry name" value="Zn2/Cys6 DNA-binding domain"/>
    <property type="match status" value="1"/>
</dbReference>
<dbReference type="GO" id="GO:0006351">
    <property type="term" value="P:DNA-templated transcription"/>
    <property type="evidence" value="ECO:0007669"/>
    <property type="project" value="InterPro"/>
</dbReference>
<dbReference type="InterPro" id="IPR007219">
    <property type="entry name" value="XnlR_reg_dom"/>
</dbReference>
<evidence type="ECO:0000259" key="6">
    <source>
        <dbReference type="PROSITE" id="PS50048"/>
    </source>
</evidence>
<keyword evidence="4" id="KW-0539">Nucleus</keyword>
<evidence type="ECO:0000256" key="4">
    <source>
        <dbReference type="ARBA" id="ARBA00023242"/>
    </source>
</evidence>
<dbReference type="Pfam" id="PF00172">
    <property type="entry name" value="Zn_clus"/>
    <property type="match status" value="1"/>
</dbReference>
<keyword evidence="3" id="KW-0804">Transcription</keyword>
<dbReference type="GO" id="GO:0000981">
    <property type="term" value="F:DNA-binding transcription factor activity, RNA polymerase II-specific"/>
    <property type="evidence" value="ECO:0007669"/>
    <property type="project" value="InterPro"/>
</dbReference>
<dbReference type="GO" id="GO:0000978">
    <property type="term" value="F:RNA polymerase II cis-regulatory region sequence-specific DNA binding"/>
    <property type="evidence" value="ECO:0007669"/>
    <property type="project" value="TreeGrafter"/>
</dbReference>
<evidence type="ECO:0000313" key="9">
    <source>
        <dbReference type="Proteomes" id="UP000746612"/>
    </source>
</evidence>
<dbReference type="Pfam" id="PF04082">
    <property type="entry name" value="Fungal_trans"/>
    <property type="match status" value="1"/>
</dbReference>
<feature type="region of interest" description="Disordered" evidence="5">
    <location>
        <begin position="160"/>
        <end position="180"/>
    </location>
</feature>
<evidence type="ECO:0000256" key="2">
    <source>
        <dbReference type="ARBA" id="ARBA00023015"/>
    </source>
</evidence>
<name>A0A4U9ES45_GIBZA</name>
<reference evidence="8" key="1">
    <citation type="submission" date="2019-04" db="EMBL/GenBank/DDBJ databases">
        <authorList>
            <person name="Melise S."/>
            <person name="Noan J."/>
            <person name="Okalmin O."/>
        </authorList>
    </citation>
    <scope>NUCLEOTIDE SEQUENCE</scope>
    <source>
        <strain evidence="8">FN9</strain>
    </source>
</reference>
<dbReference type="InterPro" id="IPR051127">
    <property type="entry name" value="Fungal_SecMet_Regulators"/>
</dbReference>
<gene>
    <name evidence="8" type="ORF">FUG_LOCUS504451</name>
    <name evidence="7" type="ORF">MDCFG202_LOCUS63771</name>
</gene>
<dbReference type="PANTHER" id="PTHR47424">
    <property type="entry name" value="REGULATORY PROTEIN GAL4"/>
    <property type="match status" value="1"/>
</dbReference>
<dbReference type="EMBL" id="CAJPIJ010000078">
    <property type="protein sequence ID" value="CAG1969310.1"/>
    <property type="molecule type" value="Genomic_DNA"/>
</dbReference>
<dbReference type="Gene3D" id="4.10.240.10">
    <property type="entry name" value="Zn(2)-C6 fungal-type DNA-binding domain"/>
    <property type="match status" value="1"/>
</dbReference>
<sequence>MPTKKVDSSMRRRCAMACENCKRRKERCDGNVPCRRCAARHLDAECHYSKSRGGFSSRQNANIQLRSPLESLTDSILNPMAETKSQTADQAVSQSMSFFPDRDTTFPHVCRLARDDQRGSVFFGESANESFLQQIRQLVARTLGSCPFVDQPIQYHTYHDTSTSPLTSLDEVPKPPPKPSPARASFLVSWSMRATSCLLGVFYEVDVQTEILQWLGQHGESTSLSTALCYLILANGALACSEDEDATANAYFSYARYLTNLELTEEPSLESILCHSLIAFYQLNIGRRDAAYQSVGLACRGACSMGIHRVNQPSLMSHESYAFRDRLWKALRMLDIFTSGSLGRPVCTTENRNTKVEQGYSSVIDITAILDDVLREAHRPTKPIRNFIARMTQEHRLWAARMPRGLQADGFESAELGEGCECVPSLILSNIKESYYWSIMLLTRPVLLERASTQTIRVGLGQGHYGDQAEVPPISNSDTALVYASVNSAVRTIRLLQCLLSREDLPKRLPFPVNSAFTAALTLALATFADLDCVFPLQANLETVEKILQRFEKHDSIARYYRHVVEQLQFTCDEYIEKRNNRIMEKQNHMVDDLFGRLHEEPLLSKEKSGSMDVRWIDKPAITQEPLSGSPTGSSSTICLTDESLAGADTLDVSGSFLDLPLDLSQGSQMSDMYFIGTGLDMEVLNFSNLD</sequence>
<dbReference type="GO" id="GO:0005634">
    <property type="term" value="C:nucleus"/>
    <property type="evidence" value="ECO:0007669"/>
    <property type="project" value="TreeGrafter"/>
</dbReference>
<dbReference type="InterPro" id="IPR001138">
    <property type="entry name" value="Zn2Cys6_DnaBD"/>
</dbReference>
<reference evidence="7" key="2">
    <citation type="submission" date="2021-03" db="EMBL/GenBank/DDBJ databases">
        <authorList>
            <person name="Alouane T."/>
            <person name="Langin T."/>
            <person name="Bonhomme L."/>
        </authorList>
    </citation>
    <scope>NUCLEOTIDE SEQUENCE</scope>
    <source>
        <strain evidence="7">MDC_Fg202</strain>
    </source>
</reference>
<accession>A0A4U9ES45</accession>
<dbReference type="InterPro" id="IPR036864">
    <property type="entry name" value="Zn2-C6_fun-type_DNA-bd_sf"/>
</dbReference>
<proteinExistence type="predicted"/>
<organism evidence="7 9">
    <name type="scientific">Gibberella zeae</name>
    <name type="common">Wheat head blight fungus</name>
    <name type="synonym">Fusarium graminearum</name>
    <dbReference type="NCBI Taxonomy" id="5518"/>
    <lineage>
        <taxon>Eukaryota</taxon>
        <taxon>Fungi</taxon>
        <taxon>Dikarya</taxon>
        <taxon>Ascomycota</taxon>
        <taxon>Pezizomycotina</taxon>
        <taxon>Sordariomycetes</taxon>
        <taxon>Hypocreomycetidae</taxon>
        <taxon>Hypocreales</taxon>
        <taxon>Nectriaceae</taxon>
        <taxon>Fusarium</taxon>
    </lineage>
</organism>
<dbReference type="PROSITE" id="PS00463">
    <property type="entry name" value="ZN2_CY6_FUNGAL_1"/>
    <property type="match status" value="1"/>
</dbReference>
<dbReference type="EMBL" id="CAAKMV010000164">
    <property type="protein sequence ID" value="VIO62834.1"/>
    <property type="molecule type" value="Genomic_DNA"/>
</dbReference>
<dbReference type="Proteomes" id="UP000746612">
    <property type="component" value="Unassembled WGS sequence"/>
</dbReference>